<evidence type="ECO:0000313" key="1">
    <source>
        <dbReference type="EMBL" id="EJX03130.1"/>
    </source>
</evidence>
<name>J9GSD8_9ZZZZ</name>
<reference evidence="1" key="1">
    <citation type="journal article" date="2012" name="PLoS ONE">
        <title>Gene sets for utilization of primary and secondary nutrition supplies in the distal gut of endangered iberian lynx.</title>
        <authorList>
            <person name="Alcaide M."/>
            <person name="Messina E."/>
            <person name="Richter M."/>
            <person name="Bargiela R."/>
            <person name="Peplies J."/>
            <person name="Huws S.A."/>
            <person name="Newbold C.J."/>
            <person name="Golyshin P.N."/>
            <person name="Simon M.A."/>
            <person name="Lopez G."/>
            <person name="Yakimov M.M."/>
            <person name="Ferrer M."/>
        </authorList>
    </citation>
    <scope>NUCLEOTIDE SEQUENCE</scope>
</reference>
<dbReference type="EMBL" id="AMCI01002289">
    <property type="protein sequence ID" value="EJX03130.1"/>
    <property type="molecule type" value="Genomic_DNA"/>
</dbReference>
<organism evidence="1">
    <name type="scientific">gut metagenome</name>
    <dbReference type="NCBI Taxonomy" id="749906"/>
    <lineage>
        <taxon>unclassified sequences</taxon>
        <taxon>metagenomes</taxon>
        <taxon>organismal metagenomes</taxon>
    </lineage>
</organism>
<proteinExistence type="predicted"/>
<dbReference type="AlphaFoldDB" id="J9GSD8"/>
<comment type="caution">
    <text evidence="1">The sequence shown here is derived from an EMBL/GenBank/DDBJ whole genome shotgun (WGS) entry which is preliminary data.</text>
</comment>
<protein>
    <submittedName>
        <fullName evidence="1">Uncharacterized protein</fullName>
    </submittedName>
</protein>
<accession>J9GSD8</accession>
<gene>
    <name evidence="1" type="ORF">EVA_08767</name>
</gene>
<sequence length="47" mass="5525">MDTLKLSLSYLYTDSLEQLSPRTDTLNLVSKIRPKSEKELEKERKRA</sequence>